<keyword evidence="1" id="KW-0812">Transmembrane</keyword>
<evidence type="ECO:0000256" key="1">
    <source>
        <dbReference type="SAM" id="Phobius"/>
    </source>
</evidence>
<name>A0A4Y2F906_ARAVE</name>
<accession>A0A4Y2F906</accession>
<sequence length="111" mass="12447">MKSRFFKTLFHRFDILRCLLSLLIANTELASGAILAISRHWHDVLSPRSVGPPVVTGLCENEKWGGGPRDTKKGLPPLTPVFCGLLFLWITFLERMDGDKIGFALLHLCLN</sequence>
<comment type="caution">
    <text evidence="2">The sequence shown here is derived from an EMBL/GenBank/DDBJ whole genome shotgun (WGS) entry which is preliminary data.</text>
</comment>
<evidence type="ECO:0000313" key="2">
    <source>
        <dbReference type="EMBL" id="GBM37721.1"/>
    </source>
</evidence>
<keyword evidence="1" id="KW-1133">Transmembrane helix</keyword>
<protein>
    <submittedName>
        <fullName evidence="2">Uncharacterized protein</fullName>
    </submittedName>
</protein>
<gene>
    <name evidence="2" type="ORF">AVEN_239866_1</name>
</gene>
<keyword evidence="1" id="KW-0472">Membrane</keyword>
<feature type="transmembrane region" description="Helical" evidence="1">
    <location>
        <begin position="74"/>
        <end position="93"/>
    </location>
</feature>
<dbReference type="Proteomes" id="UP000499080">
    <property type="component" value="Unassembled WGS sequence"/>
</dbReference>
<dbReference type="AlphaFoldDB" id="A0A4Y2F906"/>
<organism evidence="2 3">
    <name type="scientific">Araneus ventricosus</name>
    <name type="common">Orbweaver spider</name>
    <name type="synonym">Epeira ventricosa</name>
    <dbReference type="NCBI Taxonomy" id="182803"/>
    <lineage>
        <taxon>Eukaryota</taxon>
        <taxon>Metazoa</taxon>
        <taxon>Ecdysozoa</taxon>
        <taxon>Arthropoda</taxon>
        <taxon>Chelicerata</taxon>
        <taxon>Arachnida</taxon>
        <taxon>Araneae</taxon>
        <taxon>Araneomorphae</taxon>
        <taxon>Entelegynae</taxon>
        <taxon>Araneoidea</taxon>
        <taxon>Araneidae</taxon>
        <taxon>Araneus</taxon>
    </lineage>
</organism>
<evidence type="ECO:0000313" key="3">
    <source>
        <dbReference type="Proteomes" id="UP000499080"/>
    </source>
</evidence>
<proteinExistence type="predicted"/>
<dbReference type="EMBL" id="BGPR01000848">
    <property type="protein sequence ID" value="GBM37721.1"/>
    <property type="molecule type" value="Genomic_DNA"/>
</dbReference>
<keyword evidence="3" id="KW-1185">Reference proteome</keyword>
<reference evidence="2 3" key="1">
    <citation type="journal article" date="2019" name="Sci. Rep.">
        <title>Orb-weaving spider Araneus ventricosus genome elucidates the spidroin gene catalogue.</title>
        <authorList>
            <person name="Kono N."/>
            <person name="Nakamura H."/>
            <person name="Ohtoshi R."/>
            <person name="Moran D.A.P."/>
            <person name="Shinohara A."/>
            <person name="Yoshida Y."/>
            <person name="Fujiwara M."/>
            <person name="Mori M."/>
            <person name="Tomita M."/>
            <person name="Arakawa K."/>
        </authorList>
    </citation>
    <scope>NUCLEOTIDE SEQUENCE [LARGE SCALE GENOMIC DNA]</scope>
</reference>